<dbReference type="Gene3D" id="3.30.300.30">
    <property type="match status" value="1"/>
</dbReference>
<dbReference type="EMBL" id="JARGDL010000019">
    <property type="protein sequence ID" value="MDF1612839.1"/>
    <property type="molecule type" value="Genomic_DNA"/>
</dbReference>
<evidence type="ECO:0000259" key="2">
    <source>
        <dbReference type="Pfam" id="PF00501"/>
    </source>
</evidence>
<dbReference type="PANTHER" id="PTHR43272:SF52">
    <property type="entry name" value="AMP-DEPENDENT SYNTHETASE_LIGASE DOMAIN-CONTAINING PROTEIN"/>
    <property type="match status" value="1"/>
</dbReference>
<name>A0AAE3P1V5_9BACT</name>
<keyword evidence="4" id="KW-1185">Reference proteome</keyword>
<dbReference type="InterPro" id="IPR045851">
    <property type="entry name" value="AMP-bd_C_sf"/>
</dbReference>
<dbReference type="GO" id="GO:0004467">
    <property type="term" value="F:long-chain fatty acid-CoA ligase activity"/>
    <property type="evidence" value="ECO:0007669"/>
    <property type="project" value="UniProtKB-EC"/>
</dbReference>
<dbReference type="Pfam" id="PF00501">
    <property type="entry name" value="AMP-binding"/>
    <property type="match status" value="1"/>
</dbReference>
<feature type="domain" description="AMP-dependent synthetase/ligase" evidence="2">
    <location>
        <begin position="14"/>
        <end position="414"/>
    </location>
</feature>
<accession>A0AAE3P1V5</accession>
<comment type="catalytic activity">
    <reaction evidence="1">
        <text>a long-chain fatty acid + ATP + CoA = a long-chain fatty acyl-CoA + AMP + diphosphate</text>
        <dbReference type="Rhea" id="RHEA:15421"/>
        <dbReference type="ChEBI" id="CHEBI:30616"/>
        <dbReference type="ChEBI" id="CHEBI:33019"/>
        <dbReference type="ChEBI" id="CHEBI:57287"/>
        <dbReference type="ChEBI" id="CHEBI:57560"/>
        <dbReference type="ChEBI" id="CHEBI:83139"/>
        <dbReference type="ChEBI" id="CHEBI:456215"/>
        <dbReference type="EC" id="6.2.1.3"/>
    </reaction>
    <physiologicalReaction direction="left-to-right" evidence="1">
        <dbReference type="Rhea" id="RHEA:15422"/>
    </physiologicalReaction>
</comment>
<sequence length="565" mass="63687">MSELKKFTLKHVLDVSAKKYSNNPSVSFVNKSPITYSDFKLKIDETIKFLKSVGITSGDKVAILSENQPNWGIAYFAITSMGAVAVPIMTEFHTTEVHHILRHSESKAIFVSAKYFNKIEEFDSSDLNTKILLDDFSVIPLQTKNDLIKEVITGAKQEFAKIKEAAFKFVGLISEEVEEDDLALILYTSGTTGHSKGVMLTHKNVVSNAVATLKIVYADERDRFLSILPLFHTFESTLGLVIPIMVGASIYYIDKPPTPAVLLPAFQKVKPTVMLAVPLVIEKICRNKIFPEINKKFIVRNLYKIPAVRKKLNQIAGKKLMQTFGGQLRMFCIGGASLAEDVELFLKEGKFPYAIGYGLTETSPLVAGTNPENVRFRSCGKPILWSQVKIDNPDPKNGEGEVLIKGPNVMKGYYKDPEKTKEVFTENGWFKSGDLGVFDKDGYLYIKGRSKNVIIGPNGKNIYPEEIESIINSLPFVAESLVMEKGEILIAKIYPNYDEIDLHYNIKKQSEPEVREIKNKIFSNLLTQINERVNTFSRINKIIEQTIPFEKTPTQKIKRFLYIEN</sequence>
<proteinExistence type="predicted"/>
<dbReference type="RefSeq" id="WP_321536610.1">
    <property type="nucleotide sequence ID" value="NZ_JARGDL010000019.1"/>
</dbReference>
<protein>
    <submittedName>
        <fullName evidence="3">AMP-binding protein</fullName>
    </submittedName>
</protein>
<evidence type="ECO:0000256" key="1">
    <source>
        <dbReference type="ARBA" id="ARBA00024484"/>
    </source>
</evidence>
<dbReference type="PANTHER" id="PTHR43272">
    <property type="entry name" value="LONG-CHAIN-FATTY-ACID--COA LIGASE"/>
    <property type="match status" value="1"/>
</dbReference>
<dbReference type="Gene3D" id="3.40.50.12780">
    <property type="entry name" value="N-terminal domain of ligase-like"/>
    <property type="match status" value="1"/>
</dbReference>
<reference evidence="3" key="1">
    <citation type="submission" date="2023-03" db="EMBL/GenBank/DDBJ databases">
        <title>Stygiobacter electus gen. nov., sp. nov., facultatively anaerobic thermotolerant bacterium of the class Ignavibacteria from a well of Yessentuki mineral water deposit.</title>
        <authorList>
            <person name="Podosokorskaya O.A."/>
            <person name="Elcheninov A.G."/>
            <person name="Petrova N.F."/>
            <person name="Zavarzina D.G."/>
            <person name="Kublanov I.V."/>
            <person name="Merkel A.Y."/>
        </authorList>
    </citation>
    <scope>NUCLEOTIDE SEQUENCE</scope>
    <source>
        <strain evidence="3">09-Me</strain>
    </source>
</reference>
<gene>
    <name evidence="3" type="ORF">P0M35_11810</name>
</gene>
<dbReference type="InterPro" id="IPR000873">
    <property type="entry name" value="AMP-dep_synth/lig_dom"/>
</dbReference>
<organism evidence="3 4">
    <name type="scientific">Stygiobacter electus</name>
    <dbReference type="NCBI Taxonomy" id="3032292"/>
    <lineage>
        <taxon>Bacteria</taxon>
        <taxon>Pseudomonadati</taxon>
        <taxon>Ignavibacteriota</taxon>
        <taxon>Ignavibacteria</taxon>
        <taxon>Ignavibacteriales</taxon>
        <taxon>Melioribacteraceae</taxon>
        <taxon>Stygiobacter</taxon>
    </lineage>
</organism>
<comment type="caution">
    <text evidence="3">The sequence shown here is derived from an EMBL/GenBank/DDBJ whole genome shotgun (WGS) entry which is preliminary data.</text>
</comment>
<dbReference type="PROSITE" id="PS00455">
    <property type="entry name" value="AMP_BINDING"/>
    <property type="match status" value="1"/>
</dbReference>
<dbReference type="GO" id="GO:0016020">
    <property type="term" value="C:membrane"/>
    <property type="evidence" value="ECO:0007669"/>
    <property type="project" value="TreeGrafter"/>
</dbReference>
<evidence type="ECO:0000313" key="4">
    <source>
        <dbReference type="Proteomes" id="UP001221302"/>
    </source>
</evidence>
<evidence type="ECO:0000313" key="3">
    <source>
        <dbReference type="EMBL" id="MDF1612839.1"/>
    </source>
</evidence>
<dbReference type="Proteomes" id="UP001221302">
    <property type="component" value="Unassembled WGS sequence"/>
</dbReference>
<dbReference type="SUPFAM" id="SSF56801">
    <property type="entry name" value="Acetyl-CoA synthetase-like"/>
    <property type="match status" value="1"/>
</dbReference>
<dbReference type="AlphaFoldDB" id="A0AAE3P1V5"/>
<dbReference type="InterPro" id="IPR042099">
    <property type="entry name" value="ANL_N_sf"/>
</dbReference>
<dbReference type="InterPro" id="IPR020845">
    <property type="entry name" value="AMP-binding_CS"/>
</dbReference>